<keyword evidence="8" id="KW-0175">Coiled coil</keyword>
<keyword evidence="10" id="KW-1185">Reference proteome</keyword>
<dbReference type="Proteomes" id="UP000051530">
    <property type="component" value="Unassembled WGS sequence"/>
</dbReference>
<dbReference type="GO" id="GO:0051315">
    <property type="term" value="P:attachment of mitotic spindle microtubules to kinetochore"/>
    <property type="evidence" value="ECO:0007669"/>
    <property type="project" value="TreeGrafter"/>
</dbReference>
<dbReference type="GO" id="GO:0051301">
    <property type="term" value="P:cell division"/>
    <property type="evidence" value="ECO:0007669"/>
    <property type="project" value="UniProtKB-KW"/>
</dbReference>
<feature type="coiled-coil region" evidence="8">
    <location>
        <begin position="1"/>
        <end position="59"/>
    </location>
</feature>
<evidence type="ECO:0000256" key="7">
    <source>
        <dbReference type="ARBA" id="ARBA00023306"/>
    </source>
</evidence>
<comment type="subcellular location">
    <subcellularLocation>
        <location evidence="1">Nucleus</location>
    </subcellularLocation>
</comment>
<evidence type="ECO:0000313" key="10">
    <source>
        <dbReference type="Proteomes" id="UP000051530"/>
    </source>
</evidence>
<reference evidence="9 10" key="1">
    <citation type="submission" date="2015-07" db="EMBL/GenBank/DDBJ databases">
        <title>The genome of Pseudoloma neurophilia, a relevant intracellular parasite of the zebrafish.</title>
        <authorList>
            <person name="Ndikumana S."/>
            <person name="Pelin A."/>
            <person name="Sanders J."/>
            <person name="Corradi N."/>
        </authorList>
    </citation>
    <scope>NUCLEOTIDE SEQUENCE [LARGE SCALE GENOMIC DNA]</scope>
    <source>
        <strain evidence="9 10">MK1</strain>
    </source>
</reference>
<dbReference type="Pfam" id="PF05557">
    <property type="entry name" value="MAD"/>
    <property type="match status" value="1"/>
</dbReference>
<dbReference type="GO" id="GO:0000776">
    <property type="term" value="C:kinetochore"/>
    <property type="evidence" value="ECO:0007669"/>
    <property type="project" value="TreeGrafter"/>
</dbReference>
<dbReference type="EMBL" id="LGUB01001468">
    <property type="protein sequence ID" value="KRH91844.1"/>
    <property type="molecule type" value="Genomic_DNA"/>
</dbReference>
<keyword evidence="7" id="KW-0131">Cell cycle</keyword>
<sequence>MEEIHEKYSNLFKENENLKIRIKYLEMKLQKNEKENGCQQKLEDQSIDTEQKIKSLQNDILKYKTLAHETIKNQKTLQKAVSVISGYEFTFIENNTKLIVQSMYSLNEEDRFIFAVDDGRFNLVRNHMTEIYAKDIDTYLVKGRSISALLATVTLDLFSQNTLQ</sequence>
<keyword evidence="6" id="KW-0539">Nucleus</keyword>
<dbReference type="AlphaFoldDB" id="A0A0R0LXT7"/>
<evidence type="ECO:0000256" key="8">
    <source>
        <dbReference type="SAM" id="Coils"/>
    </source>
</evidence>
<dbReference type="Gene3D" id="3.30.457.60">
    <property type="match status" value="1"/>
</dbReference>
<protein>
    <recommendedName>
        <fullName evidence="3">Spindle assembly checkpoint component MAD1</fullName>
    </recommendedName>
</protein>
<dbReference type="GO" id="GO:0072686">
    <property type="term" value="C:mitotic spindle"/>
    <property type="evidence" value="ECO:0007669"/>
    <property type="project" value="TreeGrafter"/>
</dbReference>
<dbReference type="GO" id="GO:0007094">
    <property type="term" value="P:mitotic spindle assembly checkpoint signaling"/>
    <property type="evidence" value="ECO:0007669"/>
    <property type="project" value="InterPro"/>
</dbReference>
<evidence type="ECO:0000313" key="9">
    <source>
        <dbReference type="EMBL" id="KRH91844.1"/>
    </source>
</evidence>
<proteinExistence type="inferred from homology"/>
<accession>A0A0R0LXT7</accession>
<dbReference type="PANTHER" id="PTHR23168">
    <property type="entry name" value="MITOTIC SPINDLE ASSEMBLY CHECKPOINT PROTEIN MAD1 MITOTIC ARREST DEFICIENT-LIKE PROTEIN 1"/>
    <property type="match status" value="1"/>
</dbReference>
<name>A0A0R0LXT7_9MICR</name>
<evidence type="ECO:0000256" key="1">
    <source>
        <dbReference type="ARBA" id="ARBA00004123"/>
    </source>
</evidence>
<comment type="caution">
    <text evidence="9">The sequence shown here is derived from an EMBL/GenBank/DDBJ whole genome shotgun (WGS) entry which is preliminary data.</text>
</comment>
<evidence type="ECO:0000256" key="4">
    <source>
        <dbReference type="ARBA" id="ARBA00022618"/>
    </source>
</evidence>
<evidence type="ECO:0000256" key="6">
    <source>
        <dbReference type="ARBA" id="ARBA00023242"/>
    </source>
</evidence>
<keyword evidence="4" id="KW-0132">Cell division</keyword>
<keyword evidence="5" id="KW-0498">Mitosis</keyword>
<dbReference type="VEuPathDB" id="MicrosporidiaDB:M153_2173600021"/>
<dbReference type="GO" id="GO:0005635">
    <property type="term" value="C:nuclear envelope"/>
    <property type="evidence" value="ECO:0007669"/>
    <property type="project" value="TreeGrafter"/>
</dbReference>
<dbReference type="PANTHER" id="PTHR23168:SF0">
    <property type="entry name" value="MITOTIC SPINDLE ASSEMBLY CHECKPOINT PROTEIN MAD1"/>
    <property type="match status" value="1"/>
</dbReference>
<evidence type="ECO:0000256" key="3">
    <source>
        <dbReference type="ARBA" id="ARBA00022019"/>
    </source>
</evidence>
<evidence type="ECO:0000256" key="2">
    <source>
        <dbReference type="ARBA" id="ARBA00008029"/>
    </source>
</evidence>
<feature type="non-terminal residue" evidence="9">
    <location>
        <position position="1"/>
    </location>
</feature>
<dbReference type="OrthoDB" id="331602at2759"/>
<gene>
    <name evidence="9" type="ORF">M153_2173600021</name>
</gene>
<evidence type="ECO:0000256" key="5">
    <source>
        <dbReference type="ARBA" id="ARBA00022776"/>
    </source>
</evidence>
<dbReference type="InterPro" id="IPR008672">
    <property type="entry name" value="Mad1"/>
</dbReference>
<organism evidence="9 10">
    <name type="scientific">Pseudoloma neurophilia</name>
    <dbReference type="NCBI Taxonomy" id="146866"/>
    <lineage>
        <taxon>Eukaryota</taxon>
        <taxon>Fungi</taxon>
        <taxon>Fungi incertae sedis</taxon>
        <taxon>Microsporidia</taxon>
        <taxon>Pseudoloma</taxon>
    </lineage>
</organism>
<comment type="similarity">
    <text evidence="2">Belongs to the MAD1 family.</text>
</comment>